<feature type="compositionally biased region" description="Basic and acidic residues" evidence="10">
    <location>
        <begin position="681"/>
        <end position="691"/>
    </location>
</feature>
<feature type="transmembrane region" description="Helical" evidence="11">
    <location>
        <begin position="231"/>
        <end position="248"/>
    </location>
</feature>
<dbReference type="PRINTS" id="PR00176">
    <property type="entry name" value="NANEUSMPORT"/>
</dbReference>
<name>A0A553NQI5_TIGCA</name>
<comment type="similarity">
    <text evidence="2 9">Belongs to the sodium:neurotransmitter symporter (SNF) (TC 2.A.22) family.</text>
</comment>
<feature type="transmembrane region" description="Helical" evidence="11">
    <location>
        <begin position="144"/>
        <end position="172"/>
    </location>
</feature>
<keyword evidence="6 11" id="KW-1133">Transmembrane helix</keyword>
<dbReference type="InterPro" id="IPR000175">
    <property type="entry name" value="Na/ntran_symport"/>
</dbReference>
<dbReference type="InterPro" id="IPR037272">
    <property type="entry name" value="SNS_sf"/>
</dbReference>
<feature type="binding site" evidence="8">
    <location>
        <position position="468"/>
    </location>
    <ligand>
        <name>Na(+)</name>
        <dbReference type="ChEBI" id="CHEBI:29101"/>
        <label>1</label>
    </ligand>
</feature>
<feature type="binding site" evidence="8">
    <location>
        <position position="81"/>
    </location>
    <ligand>
        <name>Na(+)</name>
        <dbReference type="ChEBI" id="CHEBI:29101"/>
        <label>1</label>
    </ligand>
</feature>
<feature type="transmembrane region" description="Helical" evidence="11">
    <location>
        <begin position="342"/>
        <end position="363"/>
    </location>
</feature>
<dbReference type="Proteomes" id="UP000318571">
    <property type="component" value="Chromosome 4"/>
</dbReference>
<dbReference type="AlphaFoldDB" id="A0A553NQI5"/>
<dbReference type="PROSITE" id="PS50267">
    <property type="entry name" value="NA_NEUROTRAN_SYMP_3"/>
    <property type="match status" value="1"/>
</dbReference>
<feature type="transmembrane region" description="Helical" evidence="11">
    <location>
        <begin position="260"/>
        <end position="280"/>
    </location>
</feature>
<evidence type="ECO:0000256" key="4">
    <source>
        <dbReference type="ARBA" id="ARBA00022692"/>
    </source>
</evidence>
<feature type="transmembrane region" description="Helical" evidence="11">
    <location>
        <begin position="493"/>
        <end position="512"/>
    </location>
</feature>
<evidence type="ECO:0000256" key="2">
    <source>
        <dbReference type="ARBA" id="ARBA00006459"/>
    </source>
</evidence>
<dbReference type="PANTHER" id="PTHR11616">
    <property type="entry name" value="SODIUM/CHLORIDE DEPENDENT TRANSPORTER"/>
    <property type="match status" value="1"/>
</dbReference>
<feature type="transmembrane region" description="Helical" evidence="11">
    <location>
        <begin position="613"/>
        <end position="638"/>
    </location>
</feature>
<proteinExistence type="inferred from homology"/>
<dbReference type="EMBL" id="VCGU01000011">
    <property type="protein sequence ID" value="TRY67705.1"/>
    <property type="molecule type" value="Genomic_DNA"/>
</dbReference>
<evidence type="ECO:0000313" key="13">
    <source>
        <dbReference type="Proteomes" id="UP000318571"/>
    </source>
</evidence>
<evidence type="ECO:0000256" key="6">
    <source>
        <dbReference type="ARBA" id="ARBA00022989"/>
    </source>
</evidence>
<reference evidence="12 13" key="1">
    <citation type="journal article" date="2018" name="Nat. Ecol. Evol.">
        <title>Genomic signatures of mitonuclear coevolution across populations of Tigriopus californicus.</title>
        <authorList>
            <person name="Barreto F.S."/>
            <person name="Watson E.T."/>
            <person name="Lima T.G."/>
            <person name="Willett C.S."/>
            <person name="Edmands S."/>
            <person name="Li W."/>
            <person name="Burton R.S."/>
        </authorList>
    </citation>
    <scope>NUCLEOTIDE SEQUENCE [LARGE SCALE GENOMIC DNA]</scope>
    <source>
        <strain evidence="12 13">San Diego</strain>
    </source>
</reference>
<feature type="binding site" evidence="8">
    <location>
        <position position="78"/>
    </location>
    <ligand>
        <name>Na(+)</name>
        <dbReference type="ChEBI" id="CHEBI:29101"/>
        <label>1</label>
    </ligand>
</feature>
<dbReference type="GO" id="GO:0015179">
    <property type="term" value="F:L-amino acid transmembrane transporter activity"/>
    <property type="evidence" value="ECO:0007669"/>
    <property type="project" value="TreeGrafter"/>
</dbReference>
<dbReference type="Pfam" id="PF00209">
    <property type="entry name" value="SNF"/>
    <property type="match status" value="1"/>
</dbReference>
<feature type="binding site" evidence="8">
    <location>
        <position position="464"/>
    </location>
    <ligand>
        <name>Na(+)</name>
        <dbReference type="ChEBI" id="CHEBI:29101"/>
        <label>1</label>
    </ligand>
</feature>
<keyword evidence="5 9" id="KW-0769">Symport</keyword>
<keyword evidence="4 9" id="KW-0812">Transmembrane</keyword>
<evidence type="ECO:0000256" key="10">
    <source>
        <dbReference type="SAM" id="MobiDB-lite"/>
    </source>
</evidence>
<feature type="region of interest" description="Disordered" evidence="10">
    <location>
        <begin position="670"/>
        <end position="691"/>
    </location>
</feature>
<keyword evidence="8" id="KW-0479">Metal-binding</keyword>
<keyword evidence="7 11" id="KW-0472">Membrane</keyword>
<keyword evidence="8" id="KW-0915">Sodium</keyword>
<feature type="transmembrane region" description="Helical" evidence="11">
    <location>
        <begin position="72"/>
        <end position="89"/>
    </location>
</feature>
<comment type="caution">
    <text evidence="12">The sequence shown here is derived from an EMBL/GenBank/DDBJ whole genome shotgun (WGS) entry which is preliminary data.</text>
</comment>
<sequence>MALLNSKAGTLNGESVQCEESVNFLSVPGTKVTIISNGVDSNRSDPSEADSDVCSRDYHDETREQWDNPLQFFFTILGFCVGLGNIWRFPYLCQANGGGAFVLPFFIMMVIEGMPLLLLELGIGQKMRKGSFVVWNFIHPSLGGIGLGSTVIAILVGSYYNVIIAWCIFYVFNSFQAVLPWSVCPTALFEFNQTFSLSKPVTECALSSETQYFWYRETLDISSSIDVTDGIRWWMLICLILSWIIVYFTIMKGIKSSGKVVYFTALFPYIVLTIFFIRGITLKGSFAGLAHMFYPKIDKLYSPSVWLEAANQVFYSYGLAFGSIIGFGSYNPPNKNCIRDVYLITVFNGFTALYACAVIFAILGFKAQHLLDICKVEDLEVIANSVAAYSSLNITEATDEFYRDLMVSGTIPQDLYLKNCTLEDELESAAQGTGLAFIVMADVFTKLPGAPFWSLLFFAMLLTLGLGSQIGILEGLLGTIFDIPQFKHISKPVLSGLACLFCFMIGLLFTTGSGEYWLTLFDKYGAMGLTLIAFVEIISVMYVYGHEKFTNDLHKMTGTRPGFYWQFTWRFLAPLTLAIILVASIAGELISSSSYSAWNMERGRSEMKSFPSWALWIAAGLAIASVIPIVLVAALSFFKMDFFTRSITHRASVKNKSSVSSSRSMKPIPTVTTFTDMGGHSSDEDMDKVAV</sequence>
<feature type="transmembrane region" description="Helical" evidence="11">
    <location>
        <begin position="101"/>
        <end position="123"/>
    </location>
</feature>
<evidence type="ECO:0000256" key="3">
    <source>
        <dbReference type="ARBA" id="ARBA00022448"/>
    </source>
</evidence>
<dbReference type="OMA" id="ILVSICN"/>
<evidence type="ECO:0000256" key="1">
    <source>
        <dbReference type="ARBA" id="ARBA00004141"/>
    </source>
</evidence>
<dbReference type="GO" id="GO:0015187">
    <property type="term" value="F:glycine transmembrane transporter activity"/>
    <property type="evidence" value="ECO:0007669"/>
    <property type="project" value="TreeGrafter"/>
</dbReference>
<comment type="subcellular location">
    <subcellularLocation>
        <location evidence="1">Membrane</location>
        <topology evidence="1">Multi-pass membrane protein</topology>
    </subcellularLocation>
</comment>
<feature type="transmembrane region" description="Helical" evidence="11">
    <location>
        <begin position="452"/>
        <end position="481"/>
    </location>
</feature>
<feature type="transmembrane region" description="Helical" evidence="11">
    <location>
        <begin position="567"/>
        <end position="593"/>
    </location>
</feature>
<dbReference type="STRING" id="6832.A0A553NQI5"/>
<gene>
    <name evidence="12" type="ORF">TCAL_11438</name>
</gene>
<accession>A0A553NQI5</accession>
<feature type="binding site" evidence="8">
    <location>
        <position position="316"/>
    </location>
    <ligand>
        <name>Na(+)</name>
        <dbReference type="ChEBI" id="CHEBI:29101"/>
        <label>1</label>
    </ligand>
</feature>
<dbReference type="PROSITE" id="PS00610">
    <property type="entry name" value="NA_NEUROTRAN_SYMP_1"/>
    <property type="match status" value="1"/>
</dbReference>
<protein>
    <recommendedName>
        <fullName evidence="9">Transporter</fullName>
    </recommendedName>
</protein>
<dbReference type="GO" id="GO:0005886">
    <property type="term" value="C:plasma membrane"/>
    <property type="evidence" value="ECO:0007669"/>
    <property type="project" value="TreeGrafter"/>
</dbReference>
<keyword evidence="3 9" id="KW-0813">Transport</keyword>
<evidence type="ECO:0000256" key="7">
    <source>
        <dbReference type="ARBA" id="ARBA00023136"/>
    </source>
</evidence>
<feature type="transmembrane region" description="Helical" evidence="11">
    <location>
        <begin position="313"/>
        <end position="330"/>
    </location>
</feature>
<evidence type="ECO:0000256" key="8">
    <source>
        <dbReference type="PIRSR" id="PIRSR600175-1"/>
    </source>
</evidence>
<evidence type="ECO:0000256" key="5">
    <source>
        <dbReference type="ARBA" id="ARBA00022847"/>
    </source>
</evidence>
<dbReference type="SUPFAM" id="SSF161070">
    <property type="entry name" value="SNF-like"/>
    <property type="match status" value="1"/>
</dbReference>
<feature type="transmembrane region" description="Helical" evidence="11">
    <location>
        <begin position="524"/>
        <end position="546"/>
    </location>
</feature>
<dbReference type="GO" id="GO:0046872">
    <property type="term" value="F:metal ion binding"/>
    <property type="evidence" value="ECO:0007669"/>
    <property type="project" value="UniProtKB-KW"/>
</dbReference>
<feature type="binding site" evidence="8">
    <location>
        <position position="85"/>
    </location>
    <ligand>
        <name>Na(+)</name>
        <dbReference type="ChEBI" id="CHEBI:29101"/>
        <label>1</label>
    </ligand>
</feature>
<keyword evidence="13" id="KW-1185">Reference proteome</keyword>
<evidence type="ECO:0000256" key="11">
    <source>
        <dbReference type="SAM" id="Phobius"/>
    </source>
</evidence>
<dbReference type="GO" id="GO:0005283">
    <property type="term" value="F:amino acid:sodium symporter activity"/>
    <property type="evidence" value="ECO:0007669"/>
    <property type="project" value="TreeGrafter"/>
</dbReference>
<evidence type="ECO:0000313" key="12">
    <source>
        <dbReference type="EMBL" id="TRY67705.1"/>
    </source>
</evidence>
<dbReference type="GO" id="GO:0089718">
    <property type="term" value="P:amino acid import across plasma membrane"/>
    <property type="evidence" value="ECO:0007669"/>
    <property type="project" value="TreeGrafter"/>
</dbReference>
<feature type="binding site" evidence="8">
    <location>
        <position position="348"/>
    </location>
    <ligand>
        <name>Na(+)</name>
        <dbReference type="ChEBI" id="CHEBI:29101"/>
        <label>1</label>
    </ligand>
</feature>
<evidence type="ECO:0000256" key="9">
    <source>
        <dbReference type="RuleBase" id="RU003732"/>
    </source>
</evidence>
<dbReference type="PANTHER" id="PTHR11616:SF236">
    <property type="entry name" value="TRANSPORTER"/>
    <property type="match status" value="1"/>
</dbReference>
<organism evidence="12 13">
    <name type="scientific">Tigriopus californicus</name>
    <name type="common">Marine copepod</name>
    <dbReference type="NCBI Taxonomy" id="6832"/>
    <lineage>
        <taxon>Eukaryota</taxon>
        <taxon>Metazoa</taxon>
        <taxon>Ecdysozoa</taxon>
        <taxon>Arthropoda</taxon>
        <taxon>Crustacea</taxon>
        <taxon>Multicrustacea</taxon>
        <taxon>Hexanauplia</taxon>
        <taxon>Copepoda</taxon>
        <taxon>Harpacticoida</taxon>
        <taxon>Harpacticidae</taxon>
        <taxon>Tigriopus</taxon>
    </lineage>
</organism>
<dbReference type="NCBIfam" id="NF037979">
    <property type="entry name" value="Na_transp"/>
    <property type="match status" value="1"/>
</dbReference>